<name>A0A7W3Y4I9_9ACTN</name>
<dbReference type="AlphaFoldDB" id="A0A7W3Y4I9"/>
<evidence type="ECO:0000256" key="1">
    <source>
        <dbReference type="ARBA" id="ARBA00022801"/>
    </source>
</evidence>
<dbReference type="Gene3D" id="3.60.40.10">
    <property type="entry name" value="PPM-type phosphatase domain"/>
    <property type="match status" value="1"/>
</dbReference>
<keyword evidence="5" id="KW-1185">Reference proteome</keyword>
<reference evidence="5" key="1">
    <citation type="submission" date="2019-10" db="EMBL/GenBank/DDBJ databases">
        <title>Streptomyces sp. nov., a novel actinobacterium isolated from alkaline environment.</title>
        <authorList>
            <person name="Golinska P."/>
        </authorList>
    </citation>
    <scope>NUCLEOTIDE SEQUENCE [LARGE SCALE GENOMIC DNA]</scope>
    <source>
        <strain evidence="5">DSM 42118</strain>
    </source>
</reference>
<dbReference type="EMBL" id="VKHT01001725">
    <property type="protein sequence ID" value="MBB0247422.1"/>
    <property type="molecule type" value="Genomic_DNA"/>
</dbReference>
<evidence type="ECO:0000256" key="2">
    <source>
        <dbReference type="SAM" id="MobiDB-lite"/>
    </source>
</evidence>
<keyword evidence="1" id="KW-0378">Hydrolase</keyword>
<feature type="non-terminal residue" evidence="4">
    <location>
        <position position="144"/>
    </location>
</feature>
<dbReference type="PANTHER" id="PTHR43156">
    <property type="entry name" value="STAGE II SPORULATION PROTEIN E-RELATED"/>
    <property type="match status" value="1"/>
</dbReference>
<dbReference type="InterPro" id="IPR036457">
    <property type="entry name" value="PPM-type-like_dom_sf"/>
</dbReference>
<accession>A0A7W3Y4I9</accession>
<evidence type="ECO:0000313" key="4">
    <source>
        <dbReference type="EMBL" id="MBB0247422.1"/>
    </source>
</evidence>
<feature type="domain" description="PPM-type phosphatase" evidence="3">
    <location>
        <begin position="81"/>
        <end position="144"/>
    </location>
</feature>
<feature type="region of interest" description="Disordered" evidence="2">
    <location>
        <begin position="1"/>
        <end position="39"/>
    </location>
</feature>
<evidence type="ECO:0000259" key="3">
    <source>
        <dbReference type="Pfam" id="PF07228"/>
    </source>
</evidence>
<dbReference type="InterPro" id="IPR052016">
    <property type="entry name" value="Bact_Sigma-Reg"/>
</dbReference>
<dbReference type="Proteomes" id="UP000538929">
    <property type="component" value="Unassembled WGS sequence"/>
</dbReference>
<evidence type="ECO:0000313" key="5">
    <source>
        <dbReference type="Proteomes" id="UP000538929"/>
    </source>
</evidence>
<sequence length="144" mass="14438">MDRRRSRTAPPPWPSPTGSVPGTGDGDGPDLAVRYLPGPPDAPAEGAWYDCLHLPDGSVVLGTGNAGPDPTTGLSARGGPAALLVGAMRGIALTGAAPGRVLDHLTEVVGRGGHPGSVTALCCRYRPGDGVLRWAGAGHPAPLV</sequence>
<proteinExistence type="predicted"/>
<protein>
    <submittedName>
        <fullName evidence="4">SpoIIE family protein phosphatase</fullName>
    </submittedName>
</protein>
<organism evidence="4 5">
    <name type="scientific">Streptomyces alkaliphilus</name>
    <dbReference type="NCBI Taxonomy" id="1472722"/>
    <lineage>
        <taxon>Bacteria</taxon>
        <taxon>Bacillati</taxon>
        <taxon>Actinomycetota</taxon>
        <taxon>Actinomycetes</taxon>
        <taxon>Kitasatosporales</taxon>
        <taxon>Streptomycetaceae</taxon>
        <taxon>Streptomyces</taxon>
    </lineage>
</organism>
<gene>
    <name evidence="4" type="ORF">FNQ90_25690</name>
</gene>
<dbReference type="PANTHER" id="PTHR43156:SF2">
    <property type="entry name" value="STAGE II SPORULATION PROTEIN E"/>
    <property type="match status" value="1"/>
</dbReference>
<dbReference type="Pfam" id="PF07228">
    <property type="entry name" value="SpoIIE"/>
    <property type="match status" value="1"/>
</dbReference>
<dbReference type="GO" id="GO:0016791">
    <property type="term" value="F:phosphatase activity"/>
    <property type="evidence" value="ECO:0007669"/>
    <property type="project" value="TreeGrafter"/>
</dbReference>
<dbReference type="InterPro" id="IPR001932">
    <property type="entry name" value="PPM-type_phosphatase-like_dom"/>
</dbReference>
<comment type="caution">
    <text evidence="4">The sequence shown here is derived from an EMBL/GenBank/DDBJ whole genome shotgun (WGS) entry which is preliminary data.</text>
</comment>